<feature type="non-terminal residue" evidence="2">
    <location>
        <position position="237"/>
    </location>
</feature>
<protein>
    <submittedName>
        <fullName evidence="2">Uncharacterized protein</fullName>
    </submittedName>
</protein>
<gene>
    <name evidence="2" type="ORF">S12H4_52557</name>
</gene>
<proteinExistence type="predicted"/>
<organism evidence="2">
    <name type="scientific">marine sediment metagenome</name>
    <dbReference type="NCBI Taxonomy" id="412755"/>
    <lineage>
        <taxon>unclassified sequences</taxon>
        <taxon>metagenomes</taxon>
        <taxon>ecological metagenomes</taxon>
    </lineage>
</organism>
<feature type="non-terminal residue" evidence="2">
    <location>
        <position position="1"/>
    </location>
</feature>
<reference evidence="2" key="1">
    <citation type="journal article" date="2014" name="Front. Microbiol.">
        <title>High frequency of phylogenetically diverse reductive dehalogenase-homologous genes in deep subseafloor sedimentary metagenomes.</title>
        <authorList>
            <person name="Kawai M."/>
            <person name="Futagami T."/>
            <person name="Toyoda A."/>
            <person name="Takaki Y."/>
            <person name="Nishi S."/>
            <person name="Hori S."/>
            <person name="Arai W."/>
            <person name="Tsubouchi T."/>
            <person name="Morono Y."/>
            <person name="Uchiyama I."/>
            <person name="Ito T."/>
            <person name="Fujiyama A."/>
            <person name="Inagaki F."/>
            <person name="Takami H."/>
        </authorList>
    </citation>
    <scope>NUCLEOTIDE SEQUENCE</scope>
    <source>
        <strain evidence="2">Expedition CK06-06</strain>
    </source>
</reference>
<feature type="region of interest" description="Disordered" evidence="1">
    <location>
        <begin position="1"/>
        <end position="25"/>
    </location>
</feature>
<comment type="caution">
    <text evidence="2">The sequence shown here is derived from an EMBL/GenBank/DDBJ whole genome shotgun (WGS) entry which is preliminary data.</text>
</comment>
<name>X1VL43_9ZZZZ</name>
<dbReference type="AlphaFoldDB" id="X1VL43"/>
<accession>X1VL43</accession>
<evidence type="ECO:0000313" key="2">
    <source>
        <dbReference type="EMBL" id="GAJ08930.1"/>
    </source>
</evidence>
<dbReference type="EMBL" id="BARW01033362">
    <property type="protein sequence ID" value="GAJ08930.1"/>
    <property type="molecule type" value="Genomic_DNA"/>
</dbReference>
<sequence length="237" mass="27116">GFVGKKEKHCNDNDPADSQQGDNWDHVAYDPEHRLVISVVPGKRTVKNVEKLVADFKNRTGGRIMNLMTSDEYKPYKKAILKAYGKKTTPPHTGKRGRPKGSRRVAAKGLKYATVHKIRRKGRVVKIDLRVIFGSKAEVEAAIEASAVSTVINTAFVERHNGTDRNRNARKVRKSYCFSKDWDVHNAMTYFTMYSYNFCWPVRTLRVQDRNHRWLSRTPAMVAGLTDHIWSLGEWLG</sequence>
<evidence type="ECO:0000256" key="1">
    <source>
        <dbReference type="SAM" id="MobiDB-lite"/>
    </source>
</evidence>